<reference evidence="5 6" key="1">
    <citation type="submission" date="2018-03" db="EMBL/GenBank/DDBJ databases">
        <title>Whole genome sequencing of Histamine producing bacteria.</title>
        <authorList>
            <person name="Butler K."/>
        </authorList>
    </citation>
    <scope>NUCLEOTIDE SEQUENCE [LARGE SCALE GENOMIC DNA]</scope>
    <source>
        <strain evidence="5 6">JCM 13586</strain>
    </source>
</reference>
<comment type="similarity">
    <text evidence="1 2">Belongs to the peptidase A24 family.</text>
</comment>
<sequence length="276" mass="29943">MLLIWSLAKLIQRKCENFKGMTMTVALYTTLGISAFGIGTLIHAASIRIPAKLEADYLGDYQELNPELKLPTPESVPSSFKLVKVRIQSIAKLQSYPVTESALTVLTTLLVHSFGLNASTACLWVFVATLLLLATIDAKTMFLPDQLTMPLLWFGIALAWVNGSAISLHDAVGGAILGYGLLWGAYWIFRFVMKKEGLGYGDFKLLAAMGAWLGATAVIDIMLFATIAAASLSLINLCKRSVKLTTEIPFGPYLCLGAVVSLLTELSMQELLFASL</sequence>
<accession>A0A2T3ITT0</accession>
<dbReference type="Proteomes" id="UP000241222">
    <property type="component" value="Unassembled WGS sequence"/>
</dbReference>
<dbReference type="GO" id="GO:0005886">
    <property type="term" value="C:plasma membrane"/>
    <property type="evidence" value="ECO:0007669"/>
    <property type="project" value="TreeGrafter"/>
</dbReference>
<evidence type="ECO:0000256" key="3">
    <source>
        <dbReference type="SAM" id="Phobius"/>
    </source>
</evidence>
<proteinExistence type="inferred from homology"/>
<feature type="transmembrane region" description="Helical" evidence="3">
    <location>
        <begin position="21"/>
        <end position="45"/>
    </location>
</feature>
<dbReference type="InterPro" id="IPR014032">
    <property type="entry name" value="Peptidase_A24A_bac"/>
</dbReference>
<keyword evidence="3" id="KW-1133">Transmembrane helix</keyword>
<dbReference type="OrthoDB" id="9789291at2"/>
<keyword evidence="3" id="KW-0472">Membrane</keyword>
<dbReference type="PANTHER" id="PTHR30487:SF0">
    <property type="entry name" value="PREPILIN LEADER PEPTIDASE_N-METHYLTRANSFERASE-RELATED"/>
    <property type="match status" value="1"/>
</dbReference>
<dbReference type="Pfam" id="PF01478">
    <property type="entry name" value="Peptidase_A24"/>
    <property type="match status" value="1"/>
</dbReference>
<feature type="domain" description="Prepilin type IV endopeptidase peptidase" evidence="4">
    <location>
        <begin position="124"/>
        <end position="233"/>
    </location>
</feature>
<dbReference type="PRINTS" id="PR00864">
    <property type="entry name" value="PREPILNPTASE"/>
</dbReference>
<organism evidence="5 6">
    <name type="scientific">Photobacterium lutimaris</name>
    <dbReference type="NCBI Taxonomy" id="388278"/>
    <lineage>
        <taxon>Bacteria</taxon>
        <taxon>Pseudomonadati</taxon>
        <taxon>Pseudomonadota</taxon>
        <taxon>Gammaproteobacteria</taxon>
        <taxon>Vibrionales</taxon>
        <taxon>Vibrionaceae</taxon>
        <taxon>Photobacterium</taxon>
    </lineage>
</organism>
<dbReference type="AlphaFoldDB" id="A0A2T3ITT0"/>
<protein>
    <recommendedName>
        <fullName evidence="4">Prepilin type IV endopeptidase peptidase domain-containing protein</fullName>
    </recommendedName>
</protein>
<feature type="transmembrane region" description="Helical" evidence="3">
    <location>
        <begin position="205"/>
        <end position="230"/>
    </location>
</feature>
<dbReference type="Gene3D" id="1.20.120.1220">
    <property type="match status" value="1"/>
</dbReference>
<dbReference type="GO" id="GO:0006465">
    <property type="term" value="P:signal peptide processing"/>
    <property type="evidence" value="ECO:0007669"/>
    <property type="project" value="TreeGrafter"/>
</dbReference>
<feature type="transmembrane region" description="Helical" evidence="3">
    <location>
        <begin position="114"/>
        <end position="135"/>
    </location>
</feature>
<dbReference type="InterPro" id="IPR000045">
    <property type="entry name" value="Prepilin_IV_endopep_pep"/>
</dbReference>
<evidence type="ECO:0000313" key="6">
    <source>
        <dbReference type="Proteomes" id="UP000241222"/>
    </source>
</evidence>
<dbReference type="InterPro" id="IPR050882">
    <property type="entry name" value="Prepilin_peptidase/N-MTase"/>
</dbReference>
<name>A0A2T3ITT0_9GAMM</name>
<dbReference type="GO" id="GO:0004190">
    <property type="term" value="F:aspartic-type endopeptidase activity"/>
    <property type="evidence" value="ECO:0007669"/>
    <property type="project" value="InterPro"/>
</dbReference>
<feature type="transmembrane region" description="Helical" evidence="3">
    <location>
        <begin position="147"/>
        <end position="166"/>
    </location>
</feature>
<gene>
    <name evidence="5" type="ORF">C9I99_21535</name>
</gene>
<feature type="transmembrane region" description="Helical" evidence="3">
    <location>
        <begin position="172"/>
        <end position="193"/>
    </location>
</feature>
<evidence type="ECO:0000256" key="2">
    <source>
        <dbReference type="RuleBase" id="RU003793"/>
    </source>
</evidence>
<comment type="caution">
    <text evidence="5">The sequence shown here is derived from an EMBL/GenBank/DDBJ whole genome shotgun (WGS) entry which is preliminary data.</text>
</comment>
<keyword evidence="3" id="KW-0812">Transmembrane</keyword>
<evidence type="ECO:0000313" key="5">
    <source>
        <dbReference type="EMBL" id="PSU31769.1"/>
    </source>
</evidence>
<evidence type="ECO:0000259" key="4">
    <source>
        <dbReference type="Pfam" id="PF01478"/>
    </source>
</evidence>
<dbReference type="PANTHER" id="PTHR30487">
    <property type="entry name" value="TYPE 4 PREPILIN-LIKE PROTEINS LEADER PEPTIDE-PROCESSING ENZYME"/>
    <property type="match status" value="1"/>
</dbReference>
<keyword evidence="6" id="KW-1185">Reference proteome</keyword>
<evidence type="ECO:0000256" key="1">
    <source>
        <dbReference type="ARBA" id="ARBA00005801"/>
    </source>
</evidence>
<dbReference type="EMBL" id="PYMH01000013">
    <property type="protein sequence ID" value="PSU31769.1"/>
    <property type="molecule type" value="Genomic_DNA"/>
</dbReference>